<sequence>MTLTKITYASGVIVLALLYQICGMAYATEWVKKHYDPFMGLETESAKVVTQFHQALKRGDEERVNNLLAEDVVIVENGKINRSRYEYINQHMKEDMLALNASKTVFHELSIKVNGSTAIATARKKIIEVERGEELDMHNIETMVLNKQSNGRWKISYIHWSS</sequence>
<feature type="domain" description="DUF4440" evidence="2">
    <location>
        <begin position="47"/>
        <end position="155"/>
    </location>
</feature>
<feature type="transmembrane region" description="Helical" evidence="1">
    <location>
        <begin position="6"/>
        <end position="27"/>
    </location>
</feature>
<evidence type="ECO:0000313" key="3">
    <source>
        <dbReference type="EMBL" id="QPG57660.2"/>
    </source>
</evidence>
<gene>
    <name evidence="3" type="ORF">FM038_009535</name>
</gene>
<protein>
    <submittedName>
        <fullName evidence="3">Nuclear transport factor 2 family protein</fullName>
    </submittedName>
</protein>
<dbReference type="RefSeq" id="WP_185965656.1">
    <property type="nucleotide sequence ID" value="NZ_CP045503.2"/>
</dbReference>
<keyword evidence="1" id="KW-0472">Membrane</keyword>
<dbReference type="EMBL" id="CP045503">
    <property type="protein sequence ID" value="QPG57660.2"/>
    <property type="molecule type" value="Genomic_DNA"/>
</dbReference>
<keyword evidence="1" id="KW-1133">Transmembrane helix</keyword>
<proteinExistence type="predicted"/>
<reference evidence="3" key="1">
    <citation type="submission" date="2021-07" db="EMBL/GenBank/DDBJ databases">
        <title>Shewanella sp. YLB-07 whole genome sequence.</title>
        <authorList>
            <person name="Yu L."/>
        </authorList>
    </citation>
    <scope>NUCLEOTIDE SEQUENCE</scope>
    <source>
        <strain evidence="3">YLB-08</strain>
    </source>
</reference>
<accession>A0ABX6V537</accession>
<dbReference type="InterPro" id="IPR032710">
    <property type="entry name" value="NTF2-like_dom_sf"/>
</dbReference>
<keyword evidence="4" id="KW-1185">Reference proteome</keyword>
<dbReference type="Gene3D" id="3.10.450.50">
    <property type="match status" value="1"/>
</dbReference>
<organism evidence="3 4">
    <name type="scientific">Shewanella eurypsychrophilus</name>
    <dbReference type="NCBI Taxonomy" id="2593656"/>
    <lineage>
        <taxon>Bacteria</taxon>
        <taxon>Pseudomonadati</taxon>
        <taxon>Pseudomonadota</taxon>
        <taxon>Gammaproteobacteria</taxon>
        <taxon>Alteromonadales</taxon>
        <taxon>Shewanellaceae</taxon>
        <taxon>Shewanella</taxon>
    </lineage>
</organism>
<keyword evidence="1" id="KW-0812">Transmembrane</keyword>
<dbReference type="InterPro" id="IPR027843">
    <property type="entry name" value="DUF4440"/>
</dbReference>
<dbReference type="Pfam" id="PF14534">
    <property type="entry name" value="DUF4440"/>
    <property type="match status" value="1"/>
</dbReference>
<evidence type="ECO:0000313" key="4">
    <source>
        <dbReference type="Proteomes" id="UP000316416"/>
    </source>
</evidence>
<evidence type="ECO:0000256" key="1">
    <source>
        <dbReference type="SAM" id="Phobius"/>
    </source>
</evidence>
<dbReference type="SUPFAM" id="SSF54427">
    <property type="entry name" value="NTF2-like"/>
    <property type="match status" value="1"/>
</dbReference>
<evidence type="ECO:0000259" key="2">
    <source>
        <dbReference type="Pfam" id="PF14534"/>
    </source>
</evidence>
<name>A0ABX6V537_9GAMM</name>
<dbReference type="Proteomes" id="UP000316416">
    <property type="component" value="Chromosome"/>
</dbReference>